<feature type="compositionally biased region" description="Polar residues" evidence="3">
    <location>
        <begin position="124"/>
        <end position="144"/>
    </location>
</feature>
<proteinExistence type="predicted"/>
<evidence type="ECO:0000256" key="1">
    <source>
        <dbReference type="ARBA" id="ARBA00022737"/>
    </source>
</evidence>
<reference evidence="5" key="1">
    <citation type="journal article" date="2020" name="Stud. Mycol.">
        <title>101 Dothideomycetes genomes: a test case for predicting lifestyles and emergence of pathogens.</title>
        <authorList>
            <person name="Haridas S."/>
            <person name="Albert R."/>
            <person name="Binder M."/>
            <person name="Bloem J."/>
            <person name="Labutti K."/>
            <person name="Salamov A."/>
            <person name="Andreopoulos B."/>
            <person name="Baker S."/>
            <person name="Barry K."/>
            <person name="Bills G."/>
            <person name="Bluhm B."/>
            <person name="Cannon C."/>
            <person name="Castanera R."/>
            <person name="Culley D."/>
            <person name="Daum C."/>
            <person name="Ezra D."/>
            <person name="Gonzalez J."/>
            <person name="Henrissat B."/>
            <person name="Kuo A."/>
            <person name="Liang C."/>
            <person name="Lipzen A."/>
            <person name="Lutzoni F."/>
            <person name="Magnuson J."/>
            <person name="Mondo S."/>
            <person name="Nolan M."/>
            <person name="Ohm R."/>
            <person name="Pangilinan J."/>
            <person name="Park H.-J."/>
            <person name="Ramirez L."/>
            <person name="Alfaro M."/>
            <person name="Sun H."/>
            <person name="Tritt A."/>
            <person name="Yoshinaga Y."/>
            <person name="Zwiers L.-H."/>
            <person name="Turgeon B."/>
            <person name="Goodwin S."/>
            <person name="Spatafora J."/>
            <person name="Crous P."/>
            <person name="Grigoriev I."/>
        </authorList>
    </citation>
    <scope>NUCLEOTIDE SEQUENCE</scope>
    <source>
        <strain evidence="5">Tuck. ex Michener</strain>
    </source>
</reference>
<keyword evidence="6" id="KW-1185">Reference proteome</keyword>
<feature type="region of interest" description="Disordered" evidence="3">
    <location>
        <begin position="1"/>
        <end position="149"/>
    </location>
</feature>
<dbReference type="InterPro" id="IPR002048">
    <property type="entry name" value="EF_hand_dom"/>
</dbReference>
<evidence type="ECO:0000313" key="5">
    <source>
        <dbReference type="EMBL" id="KAF2230666.1"/>
    </source>
</evidence>
<accession>A0A6A6GXZ1</accession>
<evidence type="ECO:0000256" key="3">
    <source>
        <dbReference type="SAM" id="MobiDB-lite"/>
    </source>
</evidence>
<evidence type="ECO:0000259" key="4">
    <source>
        <dbReference type="PROSITE" id="PS50222"/>
    </source>
</evidence>
<evidence type="ECO:0000313" key="6">
    <source>
        <dbReference type="Proteomes" id="UP000800092"/>
    </source>
</evidence>
<organism evidence="5 6">
    <name type="scientific">Viridothelium virens</name>
    <name type="common">Speckled blister lichen</name>
    <name type="synonym">Trypethelium virens</name>
    <dbReference type="NCBI Taxonomy" id="1048519"/>
    <lineage>
        <taxon>Eukaryota</taxon>
        <taxon>Fungi</taxon>
        <taxon>Dikarya</taxon>
        <taxon>Ascomycota</taxon>
        <taxon>Pezizomycotina</taxon>
        <taxon>Dothideomycetes</taxon>
        <taxon>Dothideomycetes incertae sedis</taxon>
        <taxon>Trypetheliales</taxon>
        <taxon>Trypetheliaceae</taxon>
        <taxon>Viridothelium</taxon>
    </lineage>
</organism>
<gene>
    <name evidence="5" type="ORF">EV356DRAFT_491452</name>
</gene>
<protein>
    <recommendedName>
        <fullName evidence="4">EF-hand domain-containing protein</fullName>
    </recommendedName>
</protein>
<feature type="compositionally biased region" description="Polar residues" evidence="3">
    <location>
        <begin position="58"/>
        <end position="68"/>
    </location>
</feature>
<dbReference type="GO" id="GO:0005509">
    <property type="term" value="F:calcium ion binding"/>
    <property type="evidence" value="ECO:0007669"/>
    <property type="project" value="InterPro"/>
</dbReference>
<name>A0A6A6GXZ1_VIRVR</name>
<dbReference type="EMBL" id="ML991837">
    <property type="protein sequence ID" value="KAF2230666.1"/>
    <property type="molecule type" value="Genomic_DNA"/>
</dbReference>
<dbReference type="InterPro" id="IPR011992">
    <property type="entry name" value="EF-hand-dom_pair"/>
</dbReference>
<keyword evidence="1" id="KW-0677">Repeat</keyword>
<dbReference type="Proteomes" id="UP000800092">
    <property type="component" value="Unassembled WGS sequence"/>
</dbReference>
<dbReference type="PROSITE" id="PS00018">
    <property type="entry name" value="EF_HAND_1"/>
    <property type="match status" value="1"/>
</dbReference>
<dbReference type="AlphaFoldDB" id="A0A6A6GXZ1"/>
<dbReference type="Gene3D" id="1.10.238.10">
    <property type="entry name" value="EF-hand"/>
    <property type="match status" value="1"/>
</dbReference>
<evidence type="ECO:0000256" key="2">
    <source>
        <dbReference type="ARBA" id="ARBA00022837"/>
    </source>
</evidence>
<dbReference type="PANTHER" id="PTHR23049">
    <property type="entry name" value="MYOSIN REGULATORY LIGHT CHAIN 2"/>
    <property type="match status" value="1"/>
</dbReference>
<dbReference type="PROSITE" id="PS50222">
    <property type="entry name" value="EF_HAND_2"/>
    <property type="match status" value="2"/>
</dbReference>
<feature type="compositionally biased region" description="Polar residues" evidence="3">
    <location>
        <begin position="79"/>
        <end position="111"/>
    </location>
</feature>
<dbReference type="InterPro" id="IPR018247">
    <property type="entry name" value="EF_Hand_1_Ca_BS"/>
</dbReference>
<dbReference type="OrthoDB" id="429467at2759"/>
<feature type="domain" description="EF-hand" evidence="4">
    <location>
        <begin position="222"/>
        <end position="257"/>
    </location>
</feature>
<feature type="domain" description="EF-hand" evidence="4">
    <location>
        <begin position="152"/>
        <end position="187"/>
    </location>
</feature>
<dbReference type="InterPro" id="IPR050403">
    <property type="entry name" value="Myosin_RLC"/>
</dbReference>
<keyword evidence="2" id="KW-0106">Calcium</keyword>
<feature type="compositionally biased region" description="Polar residues" evidence="3">
    <location>
        <begin position="40"/>
        <end position="51"/>
    </location>
</feature>
<feature type="compositionally biased region" description="Polar residues" evidence="3">
    <location>
        <begin position="1"/>
        <end position="23"/>
    </location>
</feature>
<sequence>MSTSPYKPSPLSFNSPRRSPFQRSDSRPGSPLTVRASTPAGISQKPSTPTASPEKRGGSSSPWASTRATPGGLELPASPSRNPSRDSNVSDESAGFNATTTFARPTSSPSDTGDAPSPLRQAPSLATSTPIYSKNSKSNHSNPDVLSHLPPAQLRSMRESFQVLDDKNTGSINAVDVSAMLQQLGLDSSPATLSTFFPPSSSGSMSLATYLNNLASLLAPLSSQEELVAAFAAFDDDDSGEVDLKELKDAVMNTAPGSGDRAIAEREFDAAIDGFKGRRTFGKGSAGGIARGEVFKYRDFVASIVGGANNEGRHAIKG</sequence>
<dbReference type="SUPFAM" id="SSF47473">
    <property type="entry name" value="EF-hand"/>
    <property type="match status" value="1"/>
</dbReference>
<dbReference type="SMART" id="SM00054">
    <property type="entry name" value="EFh"/>
    <property type="match status" value="2"/>
</dbReference>